<proteinExistence type="inferred from homology"/>
<dbReference type="Proteomes" id="UP001497497">
    <property type="component" value="Unassembled WGS sequence"/>
</dbReference>
<dbReference type="EMBL" id="CAXITT010000648">
    <property type="protein sequence ID" value="CAL1544803.1"/>
    <property type="molecule type" value="Genomic_DNA"/>
</dbReference>
<feature type="region of interest" description="Disordered" evidence="7">
    <location>
        <begin position="228"/>
        <end position="252"/>
    </location>
</feature>
<feature type="coiled-coil region" evidence="6">
    <location>
        <begin position="164"/>
        <end position="198"/>
    </location>
</feature>
<dbReference type="GO" id="GO:0005634">
    <property type="term" value="C:nucleus"/>
    <property type="evidence" value="ECO:0007669"/>
    <property type="project" value="UniProtKB-SubCell"/>
</dbReference>
<dbReference type="AlphaFoldDB" id="A0AAV2IJ45"/>
<evidence type="ECO:0000256" key="4">
    <source>
        <dbReference type="ARBA" id="ARBA00023242"/>
    </source>
</evidence>
<dbReference type="Gene3D" id="1.20.5.1180">
    <property type="entry name" value="Geminin coiled-coil domain"/>
    <property type="match status" value="1"/>
</dbReference>
<evidence type="ECO:0000313" key="9">
    <source>
        <dbReference type="Proteomes" id="UP001497497"/>
    </source>
</evidence>
<evidence type="ECO:0008006" key="10">
    <source>
        <dbReference type="Google" id="ProtNLM"/>
    </source>
</evidence>
<dbReference type="GO" id="GO:0008156">
    <property type="term" value="P:negative regulation of DNA replication"/>
    <property type="evidence" value="ECO:0007669"/>
    <property type="project" value="TreeGrafter"/>
</dbReference>
<keyword evidence="5" id="KW-0131">Cell cycle</keyword>
<feature type="compositionally biased region" description="Basic and acidic residues" evidence="7">
    <location>
        <begin position="240"/>
        <end position="252"/>
    </location>
</feature>
<dbReference type="SUPFAM" id="SSF111469">
    <property type="entry name" value="Geminin coiled-coil domain"/>
    <property type="match status" value="1"/>
</dbReference>
<evidence type="ECO:0000256" key="2">
    <source>
        <dbReference type="ARBA" id="ARBA00007979"/>
    </source>
</evidence>
<sequence length="252" mass="28140">MDTVLGSENSLTSTPKVKDNVTLNISFARHERKTLQTIQHTASDPNYGGQTLASQLKGSKELKLKTKLYYNEPSTHSSPHSVHIYKDSIMPENSAIVHCHRNTQTDISLLEDLIQKHLQGEVGDPDDSGRLSAYIDQDTLDLVTKGEVSESYWKDLAEERRRALIETMAENEKLTAEVDQLREENRRLSVIASQAESLKEMLEGIISDDEETTEAASKYVDNQEISVVSPGAGEATSEIHSTERNVNDEKLD</sequence>
<dbReference type="GO" id="GO:0045786">
    <property type="term" value="P:negative regulation of cell cycle"/>
    <property type="evidence" value="ECO:0007669"/>
    <property type="project" value="TreeGrafter"/>
</dbReference>
<comment type="subcellular location">
    <subcellularLocation>
        <location evidence="1">Nucleus</location>
    </subcellularLocation>
</comment>
<accession>A0AAV2IJ45</accession>
<name>A0AAV2IJ45_LYMST</name>
<organism evidence="8 9">
    <name type="scientific">Lymnaea stagnalis</name>
    <name type="common">Great pond snail</name>
    <name type="synonym">Helix stagnalis</name>
    <dbReference type="NCBI Taxonomy" id="6523"/>
    <lineage>
        <taxon>Eukaryota</taxon>
        <taxon>Metazoa</taxon>
        <taxon>Spiralia</taxon>
        <taxon>Lophotrochozoa</taxon>
        <taxon>Mollusca</taxon>
        <taxon>Gastropoda</taxon>
        <taxon>Heterobranchia</taxon>
        <taxon>Euthyneura</taxon>
        <taxon>Panpulmonata</taxon>
        <taxon>Hygrophila</taxon>
        <taxon>Lymnaeoidea</taxon>
        <taxon>Lymnaeidae</taxon>
        <taxon>Lymnaea</taxon>
    </lineage>
</organism>
<dbReference type="Pfam" id="PF07412">
    <property type="entry name" value="Geminin"/>
    <property type="match status" value="1"/>
</dbReference>
<comment type="caution">
    <text evidence="8">The sequence shown here is derived from an EMBL/GenBank/DDBJ whole genome shotgun (WGS) entry which is preliminary data.</text>
</comment>
<keyword evidence="9" id="KW-1185">Reference proteome</keyword>
<comment type="similarity">
    <text evidence="2">Belongs to the geminin family.</text>
</comment>
<evidence type="ECO:0000256" key="5">
    <source>
        <dbReference type="ARBA" id="ARBA00023306"/>
    </source>
</evidence>
<evidence type="ECO:0000313" key="8">
    <source>
        <dbReference type="EMBL" id="CAL1544803.1"/>
    </source>
</evidence>
<evidence type="ECO:0000256" key="1">
    <source>
        <dbReference type="ARBA" id="ARBA00004123"/>
    </source>
</evidence>
<keyword evidence="4" id="KW-0539">Nucleus</keyword>
<dbReference type="PANTHER" id="PTHR13372:SF5">
    <property type="entry name" value="GEMININ"/>
    <property type="match status" value="1"/>
</dbReference>
<protein>
    <recommendedName>
        <fullName evidence="10">Geminin</fullName>
    </recommendedName>
</protein>
<evidence type="ECO:0000256" key="6">
    <source>
        <dbReference type="SAM" id="Coils"/>
    </source>
</evidence>
<keyword evidence="3 6" id="KW-0175">Coiled coil</keyword>
<evidence type="ECO:0000256" key="7">
    <source>
        <dbReference type="SAM" id="MobiDB-lite"/>
    </source>
</evidence>
<dbReference type="PANTHER" id="PTHR13372">
    <property type="entry name" value="GEMININ"/>
    <property type="match status" value="1"/>
</dbReference>
<evidence type="ECO:0000256" key="3">
    <source>
        <dbReference type="ARBA" id="ARBA00023054"/>
    </source>
</evidence>
<reference evidence="8 9" key="1">
    <citation type="submission" date="2024-04" db="EMBL/GenBank/DDBJ databases">
        <authorList>
            <consortium name="Genoscope - CEA"/>
            <person name="William W."/>
        </authorList>
    </citation>
    <scope>NUCLEOTIDE SEQUENCE [LARGE SCALE GENOMIC DNA]</scope>
</reference>
<gene>
    <name evidence="8" type="ORF">GSLYS_00018286001</name>
</gene>
<dbReference type="InterPro" id="IPR022786">
    <property type="entry name" value="Geminin/Multicilin"/>
</dbReference>